<feature type="transmembrane region" description="Helical" evidence="1">
    <location>
        <begin position="278"/>
        <end position="307"/>
    </location>
</feature>
<feature type="domain" description="Glycosyltransferase 2-like" evidence="2">
    <location>
        <begin position="42"/>
        <end position="214"/>
    </location>
</feature>
<dbReference type="STRING" id="158190.SpiGrapes_0116"/>
<dbReference type="KEGG" id="sgp:SpiGrapes_0116"/>
<reference evidence="3 4" key="1">
    <citation type="submission" date="2011-11" db="EMBL/GenBank/DDBJ databases">
        <title>Complete sequence of Spirochaeta sp. grapes.</title>
        <authorList>
            <consortium name="US DOE Joint Genome Institute"/>
            <person name="Lucas S."/>
            <person name="Han J."/>
            <person name="Lapidus A."/>
            <person name="Cheng J.-F."/>
            <person name="Goodwin L."/>
            <person name="Pitluck S."/>
            <person name="Peters L."/>
            <person name="Ovchinnikova G."/>
            <person name="Munk A.C."/>
            <person name="Detter J.C."/>
            <person name="Han C."/>
            <person name="Tapia R."/>
            <person name="Land M."/>
            <person name="Hauser L."/>
            <person name="Kyrpides N."/>
            <person name="Ivanova N."/>
            <person name="Pagani I."/>
            <person name="Ritalahtilisa K."/>
            <person name="Loeffler F."/>
            <person name="Woyke T."/>
        </authorList>
    </citation>
    <scope>NUCLEOTIDE SEQUENCE [LARGE SCALE GENOMIC DNA]</scope>
    <source>
        <strain evidence="4">ATCC BAA-1885 / DSM 22778 / Grapes</strain>
    </source>
</reference>
<dbReference type="PANTHER" id="PTHR43646">
    <property type="entry name" value="GLYCOSYLTRANSFERASE"/>
    <property type="match status" value="1"/>
</dbReference>
<gene>
    <name evidence="3" type="ordered locus">SpiGrapes_0116</name>
</gene>
<keyword evidence="4" id="KW-1185">Reference proteome</keyword>
<dbReference type="PANTHER" id="PTHR43646:SF3">
    <property type="entry name" value="SLR1566 PROTEIN"/>
    <property type="match status" value="1"/>
</dbReference>
<keyword evidence="1" id="KW-0812">Transmembrane</keyword>
<keyword evidence="1" id="KW-1133">Transmembrane helix</keyword>
<protein>
    <submittedName>
        <fullName evidence="3">Glycosyl transferase</fullName>
    </submittedName>
</protein>
<name>G8QTL5_SPHPG</name>
<dbReference type="InterPro" id="IPR029044">
    <property type="entry name" value="Nucleotide-diphossugar_trans"/>
</dbReference>
<dbReference type="InterPro" id="IPR001173">
    <property type="entry name" value="Glyco_trans_2-like"/>
</dbReference>
<dbReference type="AlphaFoldDB" id="G8QTL5"/>
<feature type="transmembrane region" description="Helical" evidence="1">
    <location>
        <begin position="313"/>
        <end position="333"/>
    </location>
</feature>
<evidence type="ECO:0000256" key="1">
    <source>
        <dbReference type="SAM" id="Phobius"/>
    </source>
</evidence>
<dbReference type="eggNOG" id="COG1215">
    <property type="taxonomic scope" value="Bacteria"/>
</dbReference>
<dbReference type="RefSeq" id="WP_014268829.1">
    <property type="nucleotide sequence ID" value="NC_016633.1"/>
</dbReference>
<keyword evidence="1" id="KW-0472">Membrane</keyword>
<dbReference type="SUPFAM" id="SSF53448">
    <property type="entry name" value="Nucleotide-diphospho-sugar transferases"/>
    <property type="match status" value="1"/>
</dbReference>
<dbReference type="Pfam" id="PF00535">
    <property type="entry name" value="Glycos_transf_2"/>
    <property type="match status" value="1"/>
</dbReference>
<keyword evidence="3" id="KW-0808">Transferase</keyword>
<dbReference type="GO" id="GO:0016740">
    <property type="term" value="F:transferase activity"/>
    <property type="evidence" value="ECO:0007669"/>
    <property type="project" value="UniProtKB-KW"/>
</dbReference>
<dbReference type="CDD" id="cd06423">
    <property type="entry name" value="CESA_like"/>
    <property type="match status" value="1"/>
</dbReference>
<accession>G8QTL5</accession>
<dbReference type="OrthoDB" id="9806525at2"/>
<dbReference type="Proteomes" id="UP000005632">
    <property type="component" value="Chromosome"/>
</dbReference>
<dbReference type="EMBL" id="CP003155">
    <property type="protein sequence ID" value="AEV27980.1"/>
    <property type="molecule type" value="Genomic_DNA"/>
</dbReference>
<dbReference type="HOGENOM" id="CLU_038143_0_0_12"/>
<dbReference type="Gene3D" id="3.90.550.10">
    <property type="entry name" value="Spore Coat Polysaccharide Biosynthesis Protein SpsA, Chain A"/>
    <property type="match status" value="1"/>
</dbReference>
<evidence type="ECO:0000313" key="3">
    <source>
        <dbReference type="EMBL" id="AEV27980.1"/>
    </source>
</evidence>
<sequence>MLIFSFILLLVGCYAAILSTTNKKRLIQLNATEKTELSPFISIVIPARNEETTIEQCVRSMMEQSYTNLEILVLDDNSTDGTADKVLALQKEDTRVRYIRGRELNDGWRGKLFAMQQLFEESKGEFLLFTDCDTVHGIHSVQFGLNVLVKHKASLLSGYPLQRSTGIFTWTLISVMILNTVLYLPIKLQEKLQFPGFSMAIGQYLFIRKSALIAIGGFSTMKNVICDDVMLARTFARNGHKQMFADLKNNVSCTMYTSFKDSFKGTERSITGVIKQSVPMFFAIFVAAMLLIGCAFSLPFSAVLLVISKDNPAVLLPGTLALVGSFLLFGSWIRMALFHGYPFKVAIMGPLSFLFVVSMYIHGYYLRVSGKGFVWKDRKIT</sequence>
<feature type="transmembrane region" description="Helical" evidence="1">
    <location>
        <begin position="345"/>
        <end position="365"/>
    </location>
</feature>
<evidence type="ECO:0000259" key="2">
    <source>
        <dbReference type="Pfam" id="PF00535"/>
    </source>
</evidence>
<evidence type="ECO:0000313" key="4">
    <source>
        <dbReference type="Proteomes" id="UP000005632"/>
    </source>
</evidence>
<proteinExistence type="predicted"/>
<organism evidence="3 4">
    <name type="scientific">Sphaerochaeta pleomorpha (strain ATCC BAA-1885 / DSM 22778 / Grapes)</name>
    <dbReference type="NCBI Taxonomy" id="158190"/>
    <lineage>
        <taxon>Bacteria</taxon>
        <taxon>Pseudomonadati</taxon>
        <taxon>Spirochaetota</taxon>
        <taxon>Spirochaetia</taxon>
        <taxon>Spirochaetales</taxon>
        <taxon>Sphaerochaetaceae</taxon>
        <taxon>Sphaerochaeta</taxon>
    </lineage>
</organism>